<dbReference type="EMBL" id="JANIDW010000003">
    <property type="protein sequence ID" value="MCX5614969.1"/>
    <property type="molecule type" value="Genomic_DNA"/>
</dbReference>
<protein>
    <submittedName>
        <fullName evidence="1">Flagellar biosynthesis protein FlgB</fullName>
    </submittedName>
</protein>
<keyword evidence="1" id="KW-0969">Cilium</keyword>
<evidence type="ECO:0000313" key="2">
    <source>
        <dbReference type="Proteomes" id="UP001165648"/>
    </source>
</evidence>
<proteinExistence type="predicted"/>
<sequence length="135" mass="14520">MSNTIIGPKPGTDLLHLAERRMSWLQNRESVLAGNVANANTPHYSPKDVSPFQGVVNATHMVALKRTQPGHMLGPAGETHAKREGGRASLDGNRVVLEDELGKIAQTSDQQRFATTVYGRYMGMYGMALGSGSGQ</sequence>
<comment type="caution">
    <text evidence="1">The sequence shown here is derived from an EMBL/GenBank/DDBJ whole genome shotgun (WGS) entry which is preliminary data.</text>
</comment>
<dbReference type="Proteomes" id="UP001165648">
    <property type="component" value="Unassembled WGS sequence"/>
</dbReference>
<gene>
    <name evidence="1" type="ORF">NQF64_06910</name>
</gene>
<name>A0ABT3WB08_9PROT</name>
<organism evidence="1 2">
    <name type="scientific">Bombella saccharophila</name>
    <dbReference type="NCBI Taxonomy" id="2967338"/>
    <lineage>
        <taxon>Bacteria</taxon>
        <taxon>Pseudomonadati</taxon>
        <taxon>Pseudomonadota</taxon>
        <taxon>Alphaproteobacteria</taxon>
        <taxon>Acetobacterales</taxon>
        <taxon>Acetobacteraceae</taxon>
        <taxon>Bombella</taxon>
    </lineage>
</organism>
<evidence type="ECO:0000313" key="1">
    <source>
        <dbReference type="EMBL" id="MCX5614969.1"/>
    </source>
</evidence>
<dbReference type="RefSeq" id="WP_099026896.1">
    <property type="nucleotide sequence ID" value="NZ_JANIDW010000003.1"/>
</dbReference>
<keyword evidence="1" id="KW-0282">Flagellum</keyword>
<keyword evidence="2" id="KW-1185">Reference proteome</keyword>
<accession>A0ABT3WB08</accession>
<keyword evidence="1" id="KW-0966">Cell projection</keyword>
<reference evidence="1 2" key="1">
    <citation type="submission" date="2022-07" db="EMBL/GenBank/DDBJ databases">
        <title>Bombella genomes.</title>
        <authorList>
            <person name="Harer L."/>
            <person name="Styblova S."/>
            <person name="Ehrmann M."/>
        </authorList>
    </citation>
    <scope>NUCLEOTIDE SEQUENCE [LARGE SCALE GENOMIC DNA]</scope>
    <source>
        <strain evidence="1 2">TMW 2.2558</strain>
    </source>
</reference>